<comment type="subunit">
    <text evidence="18">Homotrimer.</text>
</comment>
<dbReference type="UniPathway" id="UPA00973"/>
<dbReference type="GO" id="GO:0019134">
    <property type="term" value="F:glucosamine-1-phosphate N-acetyltransferase activity"/>
    <property type="evidence" value="ECO:0007669"/>
    <property type="project" value="UniProtKB-UniRule"/>
</dbReference>
<feature type="binding site" evidence="18">
    <location>
        <position position="22"/>
    </location>
    <ligand>
        <name>UDP-N-acetyl-alpha-D-glucosamine</name>
        <dbReference type="ChEBI" id="CHEBI:57705"/>
    </ligand>
</feature>
<feature type="binding site" evidence="18">
    <location>
        <position position="230"/>
    </location>
    <ligand>
        <name>Mg(2+)</name>
        <dbReference type="ChEBI" id="CHEBI:18420"/>
    </ligand>
</feature>
<feature type="region of interest" description="N-acetyltransferase" evidence="18">
    <location>
        <begin position="254"/>
        <end position="461"/>
    </location>
</feature>
<feature type="binding site" evidence="18">
    <location>
        <position position="443"/>
    </location>
    <ligand>
        <name>acetyl-CoA</name>
        <dbReference type="ChEBI" id="CHEBI:57288"/>
    </ligand>
</feature>
<keyword evidence="8 18" id="KW-0677">Repeat</keyword>
<evidence type="ECO:0000256" key="3">
    <source>
        <dbReference type="ARBA" id="ARBA00007947"/>
    </source>
</evidence>
<name>A0A7V2T385_LEUMU</name>
<dbReference type="UniPathway" id="UPA00113">
    <property type="reaction ID" value="UER00532"/>
</dbReference>
<feature type="binding site" evidence="18">
    <location>
        <position position="426"/>
    </location>
    <ligand>
        <name>acetyl-CoA</name>
        <dbReference type="ChEBI" id="CHEBI:57288"/>
    </ligand>
</feature>
<dbReference type="NCBIfam" id="TIGR01173">
    <property type="entry name" value="glmU"/>
    <property type="match status" value="1"/>
</dbReference>
<feature type="binding site" evidence="18">
    <location>
        <position position="172"/>
    </location>
    <ligand>
        <name>UDP-N-acetyl-alpha-D-glucosamine</name>
        <dbReference type="ChEBI" id="CHEBI:57705"/>
    </ligand>
</feature>
<dbReference type="Pfam" id="PF25087">
    <property type="entry name" value="GMPPB_C"/>
    <property type="match status" value="1"/>
</dbReference>
<evidence type="ECO:0000256" key="18">
    <source>
        <dbReference type="HAMAP-Rule" id="MF_01631"/>
    </source>
</evidence>
<dbReference type="SUPFAM" id="SSF51161">
    <property type="entry name" value="Trimeric LpxA-like enzymes"/>
    <property type="match status" value="1"/>
</dbReference>
<dbReference type="EC" id="2.3.1.157" evidence="18"/>
<dbReference type="InterPro" id="IPR038009">
    <property type="entry name" value="GlmU_C_LbH"/>
</dbReference>
<dbReference type="Proteomes" id="UP000885750">
    <property type="component" value="Unassembled WGS sequence"/>
</dbReference>
<comment type="catalytic activity">
    <reaction evidence="16 18">
        <text>N-acetyl-alpha-D-glucosamine 1-phosphate + UTP + H(+) = UDP-N-acetyl-alpha-D-glucosamine + diphosphate</text>
        <dbReference type="Rhea" id="RHEA:13509"/>
        <dbReference type="ChEBI" id="CHEBI:15378"/>
        <dbReference type="ChEBI" id="CHEBI:33019"/>
        <dbReference type="ChEBI" id="CHEBI:46398"/>
        <dbReference type="ChEBI" id="CHEBI:57705"/>
        <dbReference type="ChEBI" id="CHEBI:57776"/>
        <dbReference type="EC" id="2.7.7.23"/>
    </reaction>
</comment>
<dbReference type="CDD" id="cd02540">
    <property type="entry name" value="GT2_GlmU_N_bac"/>
    <property type="match status" value="1"/>
</dbReference>
<dbReference type="GO" id="GO:0005737">
    <property type="term" value="C:cytoplasm"/>
    <property type="evidence" value="ECO:0007669"/>
    <property type="project" value="UniProtKB-SubCell"/>
</dbReference>
<evidence type="ECO:0000259" key="20">
    <source>
        <dbReference type="Pfam" id="PF25087"/>
    </source>
</evidence>
<feature type="binding site" evidence="18">
    <location>
        <position position="107"/>
    </location>
    <ligand>
        <name>Mg(2+)</name>
        <dbReference type="ChEBI" id="CHEBI:18420"/>
    </ligand>
</feature>
<keyword evidence="5 18" id="KW-0808">Transferase</keyword>
<dbReference type="InterPro" id="IPR011004">
    <property type="entry name" value="Trimer_LpxA-like_sf"/>
</dbReference>
<evidence type="ECO:0000256" key="8">
    <source>
        <dbReference type="ARBA" id="ARBA00022737"/>
    </source>
</evidence>
<comment type="cofactor">
    <cofactor evidence="18">
        <name>Mg(2+)</name>
        <dbReference type="ChEBI" id="CHEBI:18420"/>
    </cofactor>
    <text evidence="18">Binds 1 Mg(2+) ion per subunit.</text>
</comment>
<keyword evidence="4 18" id="KW-0963">Cytoplasm</keyword>
<feature type="active site" description="Proton acceptor" evidence="18">
    <location>
        <position position="366"/>
    </location>
</feature>
<protein>
    <recommendedName>
        <fullName evidence="18">Bifunctional protein GlmU</fullName>
    </recommendedName>
    <domain>
        <recommendedName>
            <fullName evidence="18">UDP-N-acetylglucosamine pyrophosphorylase</fullName>
            <ecNumber evidence="18">2.7.7.23</ecNumber>
        </recommendedName>
        <alternativeName>
            <fullName evidence="18">N-acetylglucosamine-1-phosphate uridyltransferase</fullName>
        </alternativeName>
    </domain>
    <domain>
        <recommendedName>
            <fullName evidence="18">Glucosamine-1-phosphate N-acetyltransferase</fullName>
            <ecNumber evidence="18">2.3.1.157</ecNumber>
        </recommendedName>
    </domain>
</protein>
<evidence type="ECO:0000256" key="16">
    <source>
        <dbReference type="ARBA" id="ARBA00048493"/>
    </source>
</evidence>
<evidence type="ECO:0000256" key="7">
    <source>
        <dbReference type="ARBA" id="ARBA00022723"/>
    </source>
</evidence>
<evidence type="ECO:0000256" key="11">
    <source>
        <dbReference type="ARBA" id="ARBA00022984"/>
    </source>
</evidence>
<comment type="similarity">
    <text evidence="3 18">In the N-terminal section; belongs to the N-acetylglucosamine-1-phosphate uridyltransferase family.</text>
</comment>
<dbReference type="GO" id="GO:0006048">
    <property type="term" value="P:UDP-N-acetylglucosamine biosynthetic process"/>
    <property type="evidence" value="ECO:0007669"/>
    <property type="project" value="UniProtKB-UniPathway"/>
</dbReference>
<dbReference type="PANTHER" id="PTHR43584:SF3">
    <property type="entry name" value="BIFUNCTIONAL PROTEIN GLMU"/>
    <property type="match status" value="1"/>
</dbReference>
<dbReference type="InterPro" id="IPR025877">
    <property type="entry name" value="MobA-like_NTP_Trfase"/>
</dbReference>
<organism evidence="21">
    <name type="scientific">Leucothrix mucor</name>
    <dbReference type="NCBI Taxonomy" id="45248"/>
    <lineage>
        <taxon>Bacteria</taxon>
        <taxon>Pseudomonadati</taxon>
        <taxon>Pseudomonadota</taxon>
        <taxon>Gammaproteobacteria</taxon>
        <taxon>Thiotrichales</taxon>
        <taxon>Thiotrichaceae</taxon>
        <taxon>Leucothrix</taxon>
    </lineage>
</organism>
<comment type="similarity">
    <text evidence="2 18">In the C-terminal section; belongs to the transferase hexapeptide repeat family.</text>
</comment>
<comment type="caution">
    <text evidence="21">The sequence shown here is derived from an EMBL/GenBank/DDBJ whole genome shotgun (WGS) entry which is preliminary data.</text>
</comment>
<evidence type="ECO:0000256" key="6">
    <source>
        <dbReference type="ARBA" id="ARBA00022695"/>
    </source>
</evidence>
<feature type="binding site" evidence="18">
    <location>
        <position position="230"/>
    </location>
    <ligand>
        <name>UDP-N-acetyl-alpha-D-glucosamine</name>
        <dbReference type="ChEBI" id="CHEBI:57705"/>
    </ligand>
</feature>
<dbReference type="GO" id="GO:0016020">
    <property type="term" value="C:membrane"/>
    <property type="evidence" value="ECO:0007669"/>
    <property type="project" value="GOC"/>
</dbReference>
<feature type="binding site" evidence="18">
    <location>
        <position position="408"/>
    </location>
    <ligand>
        <name>acetyl-CoA</name>
        <dbReference type="ChEBI" id="CHEBI:57288"/>
    </ligand>
</feature>
<dbReference type="EC" id="2.7.7.23" evidence="18"/>
<dbReference type="GO" id="GO:0003977">
    <property type="term" value="F:UDP-N-acetylglucosamine diphosphorylase activity"/>
    <property type="evidence" value="ECO:0007669"/>
    <property type="project" value="UniProtKB-UniRule"/>
</dbReference>
<feature type="binding site" evidence="18">
    <location>
        <begin position="8"/>
        <end position="11"/>
    </location>
    <ligand>
        <name>UDP-N-acetyl-alpha-D-glucosamine</name>
        <dbReference type="ChEBI" id="CHEBI:57705"/>
    </ligand>
</feature>
<comment type="pathway">
    <text evidence="18">Nucleotide-sugar biosynthesis; UDP-N-acetyl-alpha-D-glucosamine biosynthesis; N-acetyl-alpha-D-glucosamine 1-phosphate from alpha-D-glucosamine 6-phosphate (route II): step 2/2.</text>
</comment>
<feature type="binding site" evidence="18">
    <location>
        <position position="336"/>
    </location>
    <ligand>
        <name>UDP-N-acetyl-alpha-D-glucosamine</name>
        <dbReference type="ChEBI" id="CHEBI:57705"/>
    </ligand>
</feature>
<comment type="subcellular location">
    <subcellularLocation>
        <location evidence="1 18">Cytoplasm</location>
    </subcellularLocation>
</comment>
<dbReference type="EMBL" id="DRMS01000278">
    <property type="protein sequence ID" value="HFC92634.1"/>
    <property type="molecule type" value="Genomic_DNA"/>
</dbReference>
<feature type="domain" description="Mannose-1-phosphate guanyltransferase C-terminal" evidence="20">
    <location>
        <begin position="266"/>
        <end position="341"/>
    </location>
</feature>
<dbReference type="AlphaFoldDB" id="A0A7V2T385"/>
<evidence type="ECO:0000313" key="21">
    <source>
        <dbReference type="EMBL" id="HFC92634.1"/>
    </source>
</evidence>
<feature type="binding site" evidence="18">
    <location>
        <begin position="83"/>
        <end position="84"/>
    </location>
    <ligand>
        <name>UDP-N-acetyl-alpha-D-glucosamine</name>
        <dbReference type="ChEBI" id="CHEBI:57705"/>
    </ligand>
</feature>
<keyword evidence="14 18" id="KW-0961">Cell wall biogenesis/degradation</keyword>
<evidence type="ECO:0000256" key="17">
    <source>
        <dbReference type="ARBA" id="ARBA00049628"/>
    </source>
</evidence>
<evidence type="ECO:0000256" key="10">
    <source>
        <dbReference type="ARBA" id="ARBA00022960"/>
    </source>
</evidence>
<dbReference type="GO" id="GO:0008360">
    <property type="term" value="P:regulation of cell shape"/>
    <property type="evidence" value="ECO:0007669"/>
    <property type="project" value="UniProtKB-KW"/>
</dbReference>
<dbReference type="PANTHER" id="PTHR43584">
    <property type="entry name" value="NUCLEOTIDYL TRANSFERASE"/>
    <property type="match status" value="1"/>
</dbReference>
<evidence type="ECO:0000256" key="12">
    <source>
        <dbReference type="ARBA" id="ARBA00023268"/>
    </source>
</evidence>
<evidence type="ECO:0000256" key="15">
    <source>
        <dbReference type="ARBA" id="ARBA00048247"/>
    </source>
</evidence>
<evidence type="ECO:0000256" key="13">
    <source>
        <dbReference type="ARBA" id="ARBA00023315"/>
    </source>
</evidence>
<proteinExistence type="inferred from homology"/>
<dbReference type="HAMAP" id="MF_01631">
    <property type="entry name" value="GlmU"/>
    <property type="match status" value="1"/>
</dbReference>
<feature type="region of interest" description="Linker" evidence="18">
    <location>
        <begin position="233"/>
        <end position="253"/>
    </location>
</feature>
<evidence type="ECO:0000259" key="19">
    <source>
        <dbReference type="Pfam" id="PF12804"/>
    </source>
</evidence>
<dbReference type="Gene3D" id="2.160.10.10">
    <property type="entry name" value="Hexapeptide repeat proteins"/>
    <property type="match status" value="1"/>
</dbReference>
<keyword evidence="12 18" id="KW-0511">Multifunctional enzyme</keyword>
<keyword evidence="10 18" id="KW-0133">Cell shape</keyword>
<keyword evidence="13 18" id="KW-0012">Acyltransferase</keyword>
<feature type="region of interest" description="Pyrophosphorylase" evidence="18">
    <location>
        <begin position="1"/>
        <end position="232"/>
    </location>
</feature>
<dbReference type="GO" id="GO:0009252">
    <property type="term" value="P:peptidoglycan biosynthetic process"/>
    <property type="evidence" value="ECO:0007669"/>
    <property type="project" value="UniProtKB-UniRule"/>
</dbReference>
<comment type="catalytic activity">
    <reaction evidence="15 18">
        <text>alpha-D-glucosamine 1-phosphate + acetyl-CoA = N-acetyl-alpha-D-glucosamine 1-phosphate + CoA + H(+)</text>
        <dbReference type="Rhea" id="RHEA:13725"/>
        <dbReference type="ChEBI" id="CHEBI:15378"/>
        <dbReference type="ChEBI" id="CHEBI:57287"/>
        <dbReference type="ChEBI" id="CHEBI:57288"/>
        <dbReference type="ChEBI" id="CHEBI:57776"/>
        <dbReference type="ChEBI" id="CHEBI:58516"/>
        <dbReference type="EC" id="2.3.1.157"/>
    </reaction>
</comment>
<gene>
    <name evidence="18 21" type="primary">glmU</name>
    <name evidence="21" type="ORF">ENJ51_07460</name>
</gene>
<feature type="binding site" evidence="18">
    <location>
        <position position="383"/>
    </location>
    <ligand>
        <name>acetyl-CoA</name>
        <dbReference type="ChEBI" id="CHEBI:57288"/>
    </ligand>
</feature>
<feature type="binding site" evidence="18">
    <location>
        <position position="380"/>
    </location>
    <ligand>
        <name>UDP-N-acetyl-alpha-D-glucosamine</name>
        <dbReference type="ChEBI" id="CHEBI:57705"/>
    </ligand>
</feature>
<dbReference type="InterPro" id="IPR050065">
    <property type="entry name" value="GlmU-like"/>
</dbReference>
<evidence type="ECO:0000256" key="1">
    <source>
        <dbReference type="ARBA" id="ARBA00004496"/>
    </source>
</evidence>
<feature type="binding site" evidence="18">
    <location>
        <begin position="105"/>
        <end position="107"/>
    </location>
    <ligand>
        <name>UDP-N-acetyl-alpha-D-glucosamine</name>
        <dbReference type="ChEBI" id="CHEBI:57705"/>
    </ligand>
</feature>
<dbReference type="GO" id="GO:0009245">
    <property type="term" value="P:lipid A biosynthetic process"/>
    <property type="evidence" value="ECO:0007669"/>
    <property type="project" value="UniProtKB-UniRule"/>
</dbReference>
<evidence type="ECO:0000256" key="4">
    <source>
        <dbReference type="ARBA" id="ARBA00022490"/>
    </source>
</evidence>
<dbReference type="InterPro" id="IPR056729">
    <property type="entry name" value="GMPPB_C"/>
</dbReference>
<dbReference type="InterPro" id="IPR005882">
    <property type="entry name" value="Bifunctional_GlmU"/>
</dbReference>
<feature type="binding site" evidence="18">
    <location>
        <begin position="389"/>
        <end position="390"/>
    </location>
    <ligand>
        <name>acetyl-CoA</name>
        <dbReference type="ChEBI" id="CHEBI:57288"/>
    </ligand>
</feature>
<feature type="binding site" evidence="18">
    <location>
        <position position="354"/>
    </location>
    <ligand>
        <name>UDP-N-acetyl-alpha-D-glucosamine</name>
        <dbReference type="ChEBI" id="CHEBI:57705"/>
    </ligand>
</feature>
<dbReference type="GO" id="GO:0071555">
    <property type="term" value="P:cell wall organization"/>
    <property type="evidence" value="ECO:0007669"/>
    <property type="project" value="UniProtKB-KW"/>
</dbReference>
<comment type="pathway">
    <text evidence="18">Bacterial outer membrane biogenesis; LPS lipid A biosynthesis.</text>
</comment>
<accession>A0A7V2T385</accession>
<evidence type="ECO:0000256" key="14">
    <source>
        <dbReference type="ARBA" id="ARBA00023316"/>
    </source>
</evidence>
<dbReference type="InterPro" id="IPR001451">
    <property type="entry name" value="Hexapep"/>
</dbReference>
<keyword evidence="6 18" id="KW-0548">Nucleotidyltransferase</keyword>
<keyword evidence="7 18" id="KW-0479">Metal-binding</keyword>
<feature type="binding site" evidence="18">
    <location>
        <position position="142"/>
    </location>
    <ligand>
        <name>UDP-N-acetyl-alpha-D-glucosamine</name>
        <dbReference type="ChEBI" id="CHEBI:57705"/>
    </ligand>
</feature>
<keyword evidence="9 18" id="KW-0460">Magnesium</keyword>
<feature type="binding site" evidence="18">
    <location>
        <position position="157"/>
    </location>
    <ligand>
        <name>UDP-N-acetyl-alpha-D-glucosamine</name>
        <dbReference type="ChEBI" id="CHEBI:57705"/>
    </ligand>
</feature>
<keyword evidence="11 18" id="KW-0573">Peptidoglycan synthesis</keyword>
<dbReference type="SUPFAM" id="SSF53448">
    <property type="entry name" value="Nucleotide-diphospho-sugar transferases"/>
    <property type="match status" value="1"/>
</dbReference>
<comment type="function">
    <text evidence="17 18">Catalyzes the last two sequential reactions in the de novo biosynthetic pathway for UDP-N-acetylglucosamine (UDP-GlcNAc). The C-terminal domain catalyzes the transfer of acetyl group from acetyl coenzyme A to glucosamine-1-phosphate (GlcN-1-P) to produce N-acetylglucosamine-1-phosphate (GlcNAc-1-P), which is converted into UDP-GlcNAc by the transfer of uridine 5-monophosphate (from uridine 5-triphosphate), a reaction catalyzed by the N-terminal domain.</text>
</comment>
<dbReference type="InterPro" id="IPR029044">
    <property type="entry name" value="Nucleotide-diphossugar_trans"/>
</dbReference>
<reference evidence="21" key="1">
    <citation type="journal article" date="2020" name="mSystems">
        <title>Genome- and Community-Level Interaction Insights into Carbon Utilization and Element Cycling Functions of Hydrothermarchaeota in Hydrothermal Sediment.</title>
        <authorList>
            <person name="Zhou Z."/>
            <person name="Liu Y."/>
            <person name="Xu W."/>
            <person name="Pan J."/>
            <person name="Luo Z.H."/>
            <person name="Li M."/>
        </authorList>
    </citation>
    <scope>NUCLEOTIDE SEQUENCE [LARGE SCALE GENOMIC DNA]</scope>
    <source>
        <strain evidence="21">HyVt-493</strain>
    </source>
</reference>
<dbReference type="Gene3D" id="3.90.550.10">
    <property type="entry name" value="Spore Coat Polysaccharide Biosynthesis Protein SpsA, Chain A"/>
    <property type="match status" value="1"/>
</dbReference>
<dbReference type="CDD" id="cd03353">
    <property type="entry name" value="LbH_GlmU_C"/>
    <property type="match status" value="1"/>
</dbReference>
<dbReference type="Pfam" id="PF12804">
    <property type="entry name" value="NTP_transf_3"/>
    <property type="match status" value="1"/>
</dbReference>
<feature type="binding site" evidence="18">
    <location>
        <position position="78"/>
    </location>
    <ligand>
        <name>UDP-N-acetyl-alpha-D-glucosamine</name>
        <dbReference type="ChEBI" id="CHEBI:57705"/>
    </ligand>
</feature>
<feature type="domain" description="MobA-like NTP transferase" evidence="19">
    <location>
        <begin position="6"/>
        <end position="132"/>
    </location>
</feature>
<evidence type="ECO:0000256" key="9">
    <source>
        <dbReference type="ARBA" id="ARBA00022842"/>
    </source>
</evidence>
<sequence length="461" mass="49281">MKLFPIILAAGKGTRMYSELPKVLHTIGGQPMLQHVIASCQTLLSTSNSLGNITVVYGHGGELVKETIANDHINWVVQAEQKGTGHAVDQARDLMDDDCVVIIAYGDVPLIKADTLQALVDALHHADLTVLTTVLDDPSGYGRIVRNEQGTIQGITEDKDADAKTKKIAEINTGFIAAKGKDLKRWLSLLSPDNAQGEYYLTDCIASAVAEGGNVDAVRCDNAMEVQGVNDRTQQAQLEREYQKEQANKLMLAGVSLADPARIDIRGKLHVGKDVFIDVNTIFTGEVTLGNNVTIEAGCVITASIIADNATIKPHSVLENAYVGEHCHVGPFARLRPNAVLKANAKVGNFVEIKKSIIGEGSKVSHLSYIGDTKMGSNVNIGAGTITCNYDGANKFETIIGNDAFIGSDSQLVAPVEIGDGATIGAGSTITKNTPANELTFSRAKQVTIKGWKRPVKQTKK</sequence>
<evidence type="ECO:0000256" key="5">
    <source>
        <dbReference type="ARBA" id="ARBA00022679"/>
    </source>
</evidence>
<comment type="pathway">
    <text evidence="18">Nucleotide-sugar biosynthesis; UDP-N-acetyl-alpha-D-glucosamine biosynthesis; UDP-N-acetyl-alpha-D-glucosamine from N-acetyl-alpha-D-glucosamine 1-phosphate: step 1/1.</text>
</comment>
<evidence type="ECO:0000256" key="2">
    <source>
        <dbReference type="ARBA" id="ARBA00007707"/>
    </source>
</evidence>
<feature type="binding site" evidence="18">
    <location>
        <position position="369"/>
    </location>
    <ligand>
        <name>UDP-N-acetyl-alpha-D-glucosamine</name>
        <dbReference type="ChEBI" id="CHEBI:57705"/>
    </ligand>
</feature>
<dbReference type="Pfam" id="PF00132">
    <property type="entry name" value="Hexapep"/>
    <property type="match status" value="1"/>
</dbReference>
<dbReference type="GO" id="GO:0000287">
    <property type="term" value="F:magnesium ion binding"/>
    <property type="evidence" value="ECO:0007669"/>
    <property type="project" value="UniProtKB-UniRule"/>
</dbReference>
<dbReference type="GO" id="GO:0000902">
    <property type="term" value="P:cell morphogenesis"/>
    <property type="evidence" value="ECO:0007669"/>
    <property type="project" value="UniProtKB-UniRule"/>
</dbReference>